<organism evidence="1 2">
    <name type="scientific">Anolis carolinensis</name>
    <name type="common">Green anole</name>
    <name type="synonym">American chameleon</name>
    <dbReference type="NCBI Taxonomy" id="28377"/>
    <lineage>
        <taxon>Eukaryota</taxon>
        <taxon>Metazoa</taxon>
        <taxon>Chordata</taxon>
        <taxon>Craniata</taxon>
        <taxon>Vertebrata</taxon>
        <taxon>Euteleostomi</taxon>
        <taxon>Lepidosauria</taxon>
        <taxon>Squamata</taxon>
        <taxon>Bifurcata</taxon>
        <taxon>Unidentata</taxon>
        <taxon>Episquamata</taxon>
        <taxon>Toxicofera</taxon>
        <taxon>Iguania</taxon>
        <taxon>Dactyloidae</taxon>
        <taxon>Anolis</taxon>
    </lineage>
</organism>
<evidence type="ECO:0000313" key="1">
    <source>
        <dbReference type="Ensembl" id="ENSACAP00000024039.1"/>
    </source>
</evidence>
<proteinExistence type="predicted"/>
<reference evidence="1" key="3">
    <citation type="submission" date="2025-09" db="UniProtKB">
        <authorList>
            <consortium name="Ensembl"/>
        </authorList>
    </citation>
    <scope>IDENTIFICATION</scope>
</reference>
<sequence>AVFYPKMPEPDLTYNCGDHILSFSSFQFVLKNYGENPENYNEELKKLEQLRQVRAFPVPHGDGT</sequence>
<protein>
    <submittedName>
        <fullName evidence="1">Uncharacterized protein</fullName>
    </submittedName>
</protein>
<dbReference type="AlphaFoldDB" id="A0A803SM49"/>
<name>A0A803SM49_ANOCA</name>
<dbReference type="Ensembl" id="ENSACAT00000057695.1">
    <property type="protein sequence ID" value="ENSACAP00000024039.1"/>
    <property type="gene ID" value="ENSACAG00000040986.1"/>
</dbReference>
<keyword evidence="2" id="KW-1185">Reference proteome</keyword>
<dbReference type="GeneTree" id="ENSGT00960000190383"/>
<dbReference type="InParanoid" id="A0A803SM49"/>
<evidence type="ECO:0000313" key="2">
    <source>
        <dbReference type="Proteomes" id="UP000001646"/>
    </source>
</evidence>
<dbReference type="Proteomes" id="UP000001646">
    <property type="component" value="Unplaced"/>
</dbReference>
<accession>A0A803SM49</accession>
<reference evidence="1" key="1">
    <citation type="submission" date="2009-12" db="EMBL/GenBank/DDBJ databases">
        <title>The Genome Sequence of Anolis carolinensis (Green Anole Lizard).</title>
        <authorList>
            <consortium name="The Genome Sequencing Platform"/>
            <person name="Di Palma F."/>
            <person name="Alfoldi J."/>
            <person name="Heiman D."/>
            <person name="Young S."/>
            <person name="Grabherr M."/>
            <person name="Johnson J."/>
            <person name="Lander E.S."/>
            <person name="Lindblad-Toh K."/>
        </authorList>
    </citation>
    <scope>NUCLEOTIDE SEQUENCE [LARGE SCALE GENOMIC DNA]</scope>
    <source>
        <strain evidence="1">JBL SC #1</strain>
    </source>
</reference>
<reference evidence="1" key="2">
    <citation type="submission" date="2025-08" db="UniProtKB">
        <authorList>
            <consortium name="Ensembl"/>
        </authorList>
    </citation>
    <scope>IDENTIFICATION</scope>
</reference>